<sequence length="89" mass="9731">MWKFIELACNIVSVVFAFLAAYWWYLAATDEPPPGHVEIGSPDMLIDMKVSLVGMVKLQSKWNKRAAGSAAIAATFQGFALLIQSVTPT</sequence>
<keyword evidence="3" id="KW-1185">Reference proteome</keyword>
<comment type="caution">
    <text evidence="2">The sequence shown here is derived from an EMBL/GenBank/DDBJ whole genome shotgun (WGS) entry which is preliminary data.</text>
</comment>
<name>A0A370K2E8_9GAMM</name>
<dbReference type="RefSeq" id="WP_114826970.1">
    <property type="nucleotide sequence ID" value="NZ_QQSY01000011.1"/>
</dbReference>
<evidence type="ECO:0000313" key="2">
    <source>
        <dbReference type="EMBL" id="RDI96824.1"/>
    </source>
</evidence>
<organism evidence="2 3">
    <name type="scientific">Dyella solisilvae</name>
    <dbReference type="NCBI Taxonomy" id="1920168"/>
    <lineage>
        <taxon>Bacteria</taxon>
        <taxon>Pseudomonadati</taxon>
        <taxon>Pseudomonadota</taxon>
        <taxon>Gammaproteobacteria</taxon>
        <taxon>Lysobacterales</taxon>
        <taxon>Rhodanobacteraceae</taxon>
        <taxon>Dyella</taxon>
    </lineage>
</organism>
<protein>
    <submittedName>
        <fullName evidence="2">Uncharacterized protein</fullName>
    </submittedName>
</protein>
<keyword evidence="1" id="KW-0472">Membrane</keyword>
<keyword evidence="1" id="KW-0812">Transmembrane</keyword>
<evidence type="ECO:0000313" key="3">
    <source>
        <dbReference type="Proteomes" id="UP000254711"/>
    </source>
</evidence>
<dbReference type="AlphaFoldDB" id="A0A370K2E8"/>
<reference evidence="2 3" key="1">
    <citation type="submission" date="2018-07" db="EMBL/GenBank/DDBJ databases">
        <title>Dyella solisilvae sp. nov., isolated from the pine and broad-leaved mixed forest soil.</title>
        <authorList>
            <person name="Gao Z."/>
            <person name="Qiu L."/>
        </authorList>
    </citation>
    <scope>NUCLEOTIDE SEQUENCE [LARGE SCALE GENOMIC DNA]</scope>
    <source>
        <strain evidence="2 3">DHG54</strain>
    </source>
</reference>
<dbReference type="Proteomes" id="UP000254711">
    <property type="component" value="Unassembled WGS sequence"/>
</dbReference>
<evidence type="ECO:0000256" key="1">
    <source>
        <dbReference type="SAM" id="Phobius"/>
    </source>
</evidence>
<gene>
    <name evidence="2" type="ORF">DVT68_19925</name>
</gene>
<feature type="transmembrane region" description="Helical" evidence="1">
    <location>
        <begin position="7"/>
        <end position="25"/>
    </location>
</feature>
<dbReference type="EMBL" id="QQSY01000011">
    <property type="protein sequence ID" value="RDI96824.1"/>
    <property type="molecule type" value="Genomic_DNA"/>
</dbReference>
<keyword evidence="1" id="KW-1133">Transmembrane helix</keyword>
<accession>A0A370K2E8</accession>
<proteinExistence type="predicted"/>